<reference evidence="1 2" key="1">
    <citation type="submission" date="2019-07" db="EMBL/GenBank/DDBJ databases">
        <title>Full genome sequence of Luteimonas sp. Gr-4.</title>
        <authorList>
            <person name="Im W.-T."/>
        </authorList>
    </citation>
    <scope>NUCLEOTIDE SEQUENCE [LARGE SCALE GENOMIC DNA]</scope>
    <source>
        <strain evidence="1 2">Gr-4</strain>
    </source>
</reference>
<dbReference type="PANTHER" id="PTHR30451">
    <property type="entry name" value="OUTER MEMBRANE USHER PROTEIN"/>
    <property type="match status" value="1"/>
</dbReference>
<dbReference type="Gene3D" id="2.60.40.2610">
    <property type="entry name" value="Outer membrane usher protein FimD, plug domain"/>
    <property type="match status" value="1"/>
</dbReference>
<organism evidence="1 2">
    <name type="scientific">Luteimonas granuli</name>
    <dbReference type="NCBI Taxonomy" id="1176533"/>
    <lineage>
        <taxon>Bacteria</taxon>
        <taxon>Pseudomonadati</taxon>
        <taxon>Pseudomonadota</taxon>
        <taxon>Gammaproteobacteria</taxon>
        <taxon>Lysobacterales</taxon>
        <taxon>Lysobacteraceae</taxon>
        <taxon>Luteimonas</taxon>
    </lineage>
</organism>
<evidence type="ECO:0000313" key="1">
    <source>
        <dbReference type="EMBL" id="QDW67490.1"/>
    </source>
</evidence>
<dbReference type="KEGG" id="lug:FPZ22_11890"/>
<protein>
    <submittedName>
        <fullName evidence="1">Fimbrial biogenesis outer membrane usher protein</fullName>
    </submittedName>
</protein>
<dbReference type="GO" id="GO:0009279">
    <property type="term" value="C:cell outer membrane"/>
    <property type="evidence" value="ECO:0007669"/>
    <property type="project" value="TreeGrafter"/>
</dbReference>
<dbReference type="OrthoDB" id="8587at2"/>
<gene>
    <name evidence="1" type="ORF">FPZ22_11890</name>
</gene>
<dbReference type="AlphaFoldDB" id="A0A518N6F8"/>
<keyword evidence="2" id="KW-1185">Reference proteome</keyword>
<accession>A0A518N6F8</accession>
<dbReference type="InterPro" id="IPR042186">
    <property type="entry name" value="FimD_plug_dom"/>
</dbReference>
<dbReference type="GO" id="GO:0015473">
    <property type="term" value="F:fimbrial usher porin activity"/>
    <property type="evidence" value="ECO:0007669"/>
    <property type="project" value="InterPro"/>
</dbReference>
<sequence>MGQGPEGERRGSLLLDGALSGGRLGCRNRAVWRTGFSWSRLDSTCFVDWPERRLSLAAGDGISRDSSLSPAVRYGGVRVGTDFDLQPHLRTQPLLGVQGTARLPSVLEIWSRQQLAFRGELPPGPFMVDGIPSQTGRGLLEAVVIDALGRQVLVSTPFYSDPDLLRPGLTDWSLESGRLREGFLSPDDRYGDRFALFSWRRGLAPYWTLETRVEWQASHHLYGVANHLRLGHSGVAEISAARSEGGSVRGDAWALGYTFQGQRWALGLRYAGYDREYRDLAYPVEGAAPARDARANAGLRLGRASLSIGAVVRDSRAAGEQRLARAALNVPLGRGFLNLTAFRPLQDASGTLYGAIFTLPLSHHRSASAWLSADSEGIDPGVTLQRSLPVGPGYGYRVSHEDSALGARTTMEGRLRTDAAQWSAAALRTGTGTDVRIGATGALVATRQGVFPTTDDGGSFALVDLPQADGRVLREHQFAASTRANGKALVSGLRPFESNRLDLDSTSLALSTRIRDTRLELVPGRRQVVLADFGASRMVPVTLRVTTRDGTPVAAGALARWSDRASTQVGYDGLMYVELEDGAHPIEITWSGQRCTIPAAALPTAPDPSLIYEATCQ</sequence>
<dbReference type="InterPro" id="IPR000015">
    <property type="entry name" value="Fimb_usher"/>
</dbReference>
<dbReference type="Proteomes" id="UP000316584">
    <property type="component" value="Chromosome"/>
</dbReference>
<proteinExistence type="predicted"/>
<name>A0A518N6F8_9GAMM</name>
<dbReference type="GO" id="GO:0009297">
    <property type="term" value="P:pilus assembly"/>
    <property type="evidence" value="ECO:0007669"/>
    <property type="project" value="InterPro"/>
</dbReference>
<dbReference type="Gene3D" id="2.60.40.3110">
    <property type="match status" value="1"/>
</dbReference>
<dbReference type="Pfam" id="PF00577">
    <property type="entry name" value="Usher"/>
    <property type="match status" value="2"/>
</dbReference>
<dbReference type="RefSeq" id="WP_144893228.1">
    <property type="nucleotide sequence ID" value="NZ_CP042218.1"/>
</dbReference>
<dbReference type="EMBL" id="CP042218">
    <property type="protein sequence ID" value="QDW67490.1"/>
    <property type="molecule type" value="Genomic_DNA"/>
</dbReference>
<dbReference type="PANTHER" id="PTHR30451:SF5">
    <property type="entry name" value="SLR0019 PROTEIN"/>
    <property type="match status" value="1"/>
</dbReference>
<evidence type="ECO:0000313" key="2">
    <source>
        <dbReference type="Proteomes" id="UP000316584"/>
    </source>
</evidence>